<evidence type="ECO:0000256" key="1">
    <source>
        <dbReference type="SAM" id="MobiDB-lite"/>
    </source>
</evidence>
<feature type="region of interest" description="Disordered" evidence="1">
    <location>
        <begin position="1"/>
        <end position="28"/>
    </location>
</feature>
<gene>
    <name evidence="2" type="ORF">EV662_1228</name>
</gene>
<dbReference type="RefSeq" id="WP_132466249.1">
    <property type="nucleotide sequence ID" value="NZ_SLXP01000022.1"/>
</dbReference>
<name>A0A4R2PSJ1_9RHOB</name>
<dbReference type="EMBL" id="SLXP01000022">
    <property type="protein sequence ID" value="TCP38064.1"/>
    <property type="molecule type" value="Genomic_DNA"/>
</dbReference>
<dbReference type="OrthoDB" id="7868105at2"/>
<dbReference type="Proteomes" id="UP000294835">
    <property type="component" value="Unassembled WGS sequence"/>
</dbReference>
<protein>
    <submittedName>
        <fullName evidence="2">Uncharacterized protein</fullName>
    </submittedName>
</protein>
<accession>A0A4R2PSJ1</accession>
<comment type="caution">
    <text evidence="2">The sequence shown here is derived from an EMBL/GenBank/DDBJ whole genome shotgun (WGS) entry which is preliminary data.</text>
</comment>
<evidence type="ECO:0000313" key="2">
    <source>
        <dbReference type="EMBL" id="TCP38064.1"/>
    </source>
</evidence>
<dbReference type="AlphaFoldDB" id="A0A4R2PSJ1"/>
<keyword evidence="3" id="KW-1185">Reference proteome</keyword>
<proteinExistence type="predicted"/>
<organism evidence="2 3">
    <name type="scientific">Rhodovulum marinum</name>
    <dbReference type="NCBI Taxonomy" id="320662"/>
    <lineage>
        <taxon>Bacteria</taxon>
        <taxon>Pseudomonadati</taxon>
        <taxon>Pseudomonadota</taxon>
        <taxon>Alphaproteobacteria</taxon>
        <taxon>Rhodobacterales</taxon>
        <taxon>Paracoccaceae</taxon>
        <taxon>Rhodovulum</taxon>
    </lineage>
</organism>
<evidence type="ECO:0000313" key="3">
    <source>
        <dbReference type="Proteomes" id="UP000294835"/>
    </source>
</evidence>
<reference evidence="2 3" key="1">
    <citation type="submission" date="2019-03" db="EMBL/GenBank/DDBJ databases">
        <title>Genomic Encyclopedia of Type Strains, Phase IV (KMG-IV): sequencing the most valuable type-strain genomes for metagenomic binning, comparative biology and taxonomic classification.</title>
        <authorList>
            <person name="Goeker M."/>
        </authorList>
    </citation>
    <scope>NUCLEOTIDE SEQUENCE [LARGE SCALE GENOMIC DNA]</scope>
    <source>
        <strain evidence="2 3">DSM 18063</strain>
    </source>
</reference>
<sequence length="85" mass="9553">MAKGLQMAEPPRRRTEAVPEAPTTPEKGRGVKFTQVAEGEKVQFNKRVTRGVADGYEMLAIRTRKKVPELLAEALELLEERYGKV</sequence>